<protein>
    <submittedName>
        <fullName evidence="1">Uncharacterized protein</fullName>
    </submittedName>
</protein>
<evidence type="ECO:0000313" key="1">
    <source>
        <dbReference type="EMBL" id="KAG0141599.1"/>
    </source>
</evidence>
<comment type="caution">
    <text evidence="1">The sequence shown here is derived from an EMBL/GenBank/DDBJ whole genome shotgun (WGS) entry which is preliminary data.</text>
</comment>
<proteinExistence type="predicted"/>
<gene>
    <name evidence="1" type="ORF">CROQUDRAFT_51474</name>
</gene>
<sequence length="68" mass="7484">VIKHVPLKLYIDDTYGNVSKKWNKPISFISTLAGLSLDLVSQDYHPYFSSTSNTASTPDLAVGLVDEL</sequence>
<dbReference type="EMBL" id="MU167379">
    <property type="protein sequence ID" value="KAG0141599.1"/>
    <property type="molecule type" value="Genomic_DNA"/>
</dbReference>
<dbReference type="Proteomes" id="UP000886653">
    <property type="component" value="Unassembled WGS sequence"/>
</dbReference>
<reference evidence="1" key="1">
    <citation type="submission" date="2013-11" db="EMBL/GenBank/DDBJ databases">
        <title>Genome sequence of the fusiform rust pathogen reveals effectors for host alternation and coevolution with pine.</title>
        <authorList>
            <consortium name="DOE Joint Genome Institute"/>
            <person name="Smith K."/>
            <person name="Pendleton A."/>
            <person name="Kubisiak T."/>
            <person name="Anderson C."/>
            <person name="Salamov A."/>
            <person name="Aerts A."/>
            <person name="Riley R."/>
            <person name="Clum A."/>
            <person name="Lindquist E."/>
            <person name="Ence D."/>
            <person name="Campbell M."/>
            <person name="Kronenberg Z."/>
            <person name="Feau N."/>
            <person name="Dhillon B."/>
            <person name="Hamelin R."/>
            <person name="Burleigh J."/>
            <person name="Smith J."/>
            <person name="Yandell M."/>
            <person name="Nelson C."/>
            <person name="Grigoriev I."/>
            <person name="Davis J."/>
        </authorList>
    </citation>
    <scope>NUCLEOTIDE SEQUENCE</scope>
    <source>
        <strain evidence="1">G11</strain>
    </source>
</reference>
<name>A0A9P6N8K0_9BASI</name>
<keyword evidence="2" id="KW-1185">Reference proteome</keyword>
<dbReference type="OrthoDB" id="2246127at2759"/>
<dbReference type="AlphaFoldDB" id="A0A9P6N8K0"/>
<accession>A0A9P6N8K0</accession>
<organism evidence="1 2">
    <name type="scientific">Cronartium quercuum f. sp. fusiforme G11</name>
    <dbReference type="NCBI Taxonomy" id="708437"/>
    <lineage>
        <taxon>Eukaryota</taxon>
        <taxon>Fungi</taxon>
        <taxon>Dikarya</taxon>
        <taxon>Basidiomycota</taxon>
        <taxon>Pucciniomycotina</taxon>
        <taxon>Pucciniomycetes</taxon>
        <taxon>Pucciniales</taxon>
        <taxon>Coleosporiaceae</taxon>
        <taxon>Cronartium</taxon>
    </lineage>
</organism>
<feature type="non-terminal residue" evidence="1">
    <location>
        <position position="1"/>
    </location>
</feature>
<evidence type="ECO:0000313" key="2">
    <source>
        <dbReference type="Proteomes" id="UP000886653"/>
    </source>
</evidence>